<gene>
    <name evidence="2" type="ORF">BU24DRAFT_427789</name>
</gene>
<dbReference type="AlphaFoldDB" id="A0A6A5XCZ4"/>
<accession>A0A6A5XCZ4</accession>
<dbReference type="Proteomes" id="UP000799778">
    <property type="component" value="Unassembled WGS sequence"/>
</dbReference>
<keyword evidence="1" id="KW-0472">Membrane</keyword>
<keyword evidence="1" id="KW-0812">Transmembrane</keyword>
<feature type="transmembrane region" description="Helical" evidence="1">
    <location>
        <begin position="54"/>
        <end position="74"/>
    </location>
</feature>
<protein>
    <submittedName>
        <fullName evidence="2">Uncharacterized protein</fullName>
    </submittedName>
</protein>
<dbReference type="GeneID" id="54286706"/>
<dbReference type="RefSeq" id="XP_033379016.1">
    <property type="nucleotide sequence ID" value="XM_033529309.1"/>
</dbReference>
<sequence>MDRETKTVFNRNQNSLCLSQITREFNCRSAFYVLFLWIIESTYKGPAPQAGPLLVFYVFSGVFTIFLDCLLATIHSTQSI</sequence>
<organism evidence="2 3">
    <name type="scientific">Aaosphaeria arxii CBS 175.79</name>
    <dbReference type="NCBI Taxonomy" id="1450172"/>
    <lineage>
        <taxon>Eukaryota</taxon>
        <taxon>Fungi</taxon>
        <taxon>Dikarya</taxon>
        <taxon>Ascomycota</taxon>
        <taxon>Pezizomycotina</taxon>
        <taxon>Dothideomycetes</taxon>
        <taxon>Pleosporomycetidae</taxon>
        <taxon>Pleosporales</taxon>
        <taxon>Pleosporales incertae sedis</taxon>
        <taxon>Aaosphaeria</taxon>
    </lineage>
</organism>
<keyword evidence="3" id="KW-1185">Reference proteome</keyword>
<evidence type="ECO:0000256" key="1">
    <source>
        <dbReference type="SAM" id="Phobius"/>
    </source>
</evidence>
<reference evidence="2" key="1">
    <citation type="journal article" date="2020" name="Stud. Mycol.">
        <title>101 Dothideomycetes genomes: a test case for predicting lifestyles and emergence of pathogens.</title>
        <authorList>
            <person name="Haridas S."/>
            <person name="Albert R."/>
            <person name="Binder M."/>
            <person name="Bloem J."/>
            <person name="Labutti K."/>
            <person name="Salamov A."/>
            <person name="Andreopoulos B."/>
            <person name="Baker S."/>
            <person name="Barry K."/>
            <person name="Bills G."/>
            <person name="Bluhm B."/>
            <person name="Cannon C."/>
            <person name="Castanera R."/>
            <person name="Culley D."/>
            <person name="Daum C."/>
            <person name="Ezra D."/>
            <person name="Gonzalez J."/>
            <person name="Henrissat B."/>
            <person name="Kuo A."/>
            <person name="Liang C."/>
            <person name="Lipzen A."/>
            <person name="Lutzoni F."/>
            <person name="Magnuson J."/>
            <person name="Mondo S."/>
            <person name="Nolan M."/>
            <person name="Ohm R."/>
            <person name="Pangilinan J."/>
            <person name="Park H.-J."/>
            <person name="Ramirez L."/>
            <person name="Alfaro M."/>
            <person name="Sun H."/>
            <person name="Tritt A."/>
            <person name="Yoshinaga Y."/>
            <person name="Zwiers L.-H."/>
            <person name="Turgeon B."/>
            <person name="Goodwin S."/>
            <person name="Spatafora J."/>
            <person name="Crous P."/>
            <person name="Grigoriev I."/>
        </authorList>
    </citation>
    <scope>NUCLEOTIDE SEQUENCE</scope>
    <source>
        <strain evidence="2">CBS 175.79</strain>
    </source>
</reference>
<keyword evidence="1" id="KW-1133">Transmembrane helix</keyword>
<evidence type="ECO:0000313" key="3">
    <source>
        <dbReference type="Proteomes" id="UP000799778"/>
    </source>
</evidence>
<proteinExistence type="predicted"/>
<name>A0A6A5XCZ4_9PLEO</name>
<dbReference type="EMBL" id="ML978076">
    <property type="protein sequence ID" value="KAF2010677.1"/>
    <property type="molecule type" value="Genomic_DNA"/>
</dbReference>
<evidence type="ECO:0000313" key="2">
    <source>
        <dbReference type="EMBL" id="KAF2010677.1"/>
    </source>
</evidence>